<dbReference type="RefSeq" id="WP_216239907.1">
    <property type="nucleotide sequence ID" value="NZ_JABACJ020000003.1"/>
</dbReference>
<dbReference type="Proteomes" id="UP000723714">
    <property type="component" value="Unassembled WGS sequence"/>
</dbReference>
<dbReference type="SMART" id="SM00354">
    <property type="entry name" value="HTH_LACI"/>
    <property type="match status" value="1"/>
</dbReference>
<dbReference type="InterPro" id="IPR001761">
    <property type="entry name" value="Peripla_BP/Lac1_sug-bd_dom"/>
</dbReference>
<dbReference type="PROSITE" id="PS50932">
    <property type="entry name" value="HTH_LACI_2"/>
    <property type="match status" value="1"/>
</dbReference>
<dbReference type="CDD" id="cd06267">
    <property type="entry name" value="PBP1_LacI_sugar_binding-like"/>
    <property type="match status" value="1"/>
</dbReference>
<name>A0ABS6D0S3_9FIRM</name>
<comment type="caution">
    <text evidence="5">The sequence shown here is derived from an EMBL/GenBank/DDBJ whole genome shotgun (WGS) entry which is preliminary data.</text>
</comment>
<evidence type="ECO:0000313" key="5">
    <source>
        <dbReference type="EMBL" id="MBU3875085.1"/>
    </source>
</evidence>
<accession>A0ABS6D0S3</accession>
<evidence type="ECO:0000259" key="4">
    <source>
        <dbReference type="PROSITE" id="PS50932"/>
    </source>
</evidence>
<gene>
    <name evidence="5" type="ORF">HGO97_004565</name>
</gene>
<organism evidence="5 6">
    <name type="scientific">Faecalicatena faecalis</name>
    <dbReference type="NCBI Taxonomy" id="2726362"/>
    <lineage>
        <taxon>Bacteria</taxon>
        <taxon>Bacillati</taxon>
        <taxon>Bacillota</taxon>
        <taxon>Clostridia</taxon>
        <taxon>Lachnospirales</taxon>
        <taxon>Lachnospiraceae</taxon>
        <taxon>Faecalicatena</taxon>
    </lineage>
</organism>
<dbReference type="Pfam" id="PF00356">
    <property type="entry name" value="LacI"/>
    <property type="match status" value="1"/>
</dbReference>
<evidence type="ECO:0000256" key="3">
    <source>
        <dbReference type="ARBA" id="ARBA00023163"/>
    </source>
</evidence>
<dbReference type="EMBL" id="JABACJ020000003">
    <property type="protein sequence ID" value="MBU3875085.1"/>
    <property type="molecule type" value="Genomic_DNA"/>
</dbReference>
<keyword evidence="6" id="KW-1185">Reference proteome</keyword>
<evidence type="ECO:0000256" key="1">
    <source>
        <dbReference type="ARBA" id="ARBA00023015"/>
    </source>
</evidence>
<evidence type="ECO:0000256" key="2">
    <source>
        <dbReference type="ARBA" id="ARBA00023125"/>
    </source>
</evidence>
<proteinExistence type="predicted"/>
<keyword evidence="3" id="KW-0804">Transcription</keyword>
<feature type="domain" description="HTH lacI-type" evidence="4">
    <location>
        <begin position="3"/>
        <end position="56"/>
    </location>
</feature>
<dbReference type="Pfam" id="PF00532">
    <property type="entry name" value="Peripla_BP_1"/>
    <property type="match status" value="1"/>
</dbReference>
<protein>
    <submittedName>
        <fullName evidence="5">LacI family transcriptional regulator</fullName>
    </submittedName>
</protein>
<sequence length="334" mass="37114">MAATIKDIAKQTGLGLATISSYLNGGNVREKNRVKIEAAIEELHFEVNEVARGLKTNKTKIIGIIIPELNNIFCAEIITEVEDLLRSHGYATMICDCRTDERREEEAVEFLLHRRVDGLIIMPSGRSGKYLEKFTKAGKPVVLIDRKLKDIDCDSVLVDNEGAAEDAVNRLLKAGHTRIGMIAGPKDIYTAQERYSGYCKALEQAGIRPDAKLAAWGNYTIEGGADAMKELVRENPDMTAVFVSNYEMTMGAIIQINELGIRIPEELSFIGFDNVEFAKASIPKLSIVTQPTKEIARNVSELMLGRLEEAEEAERKEYETVRLTTSFVEGRSVL</sequence>
<dbReference type="InterPro" id="IPR000843">
    <property type="entry name" value="HTH_LacI"/>
</dbReference>
<keyword evidence="1" id="KW-0805">Transcription regulation</keyword>
<reference evidence="5 6" key="1">
    <citation type="submission" date="2021-06" db="EMBL/GenBank/DDBJ databases">
        <title>Faecalicatena sp. nov. isolated from porcine feces.</title>
        <authorList>
            <person name="Oh B.S."/>
            <person name="Lee J.H."/>
        </authorList>
    </citation>
    <scope>NUCLEOTIDE SEQUENCE [LARGE SCALE GENOMIC DNA]</scope>
    <source>
        <strain evidence="5 6">AGMB00832</strain>
    </source>
</reference>
<evidence type="ECO:0000313" key="6">
    <source>
        <dbReference type="Proteomes" id="UP000723714"/>
    </source>
</evidence>
<dbReference type="PANTHER" id="PTHR30146">
    <property type="entry name" value="LACI-RELATED TRANSCRIPTIONAL REPRESSOR"/>
    <property type="match status" value="1"/>
</dbReference>
<dbReference type="CDD" id="cd01392">
    <property type="entry name" value="HTH_LacI"/>
    <property type="match status" value="1"/>
</dbReference>
<dbReference type="PANTHER" id="PTHR30146:SF148">
    <property type="entry name" value="HTH-TYPE TRANSCRIPTIONAL REPRESSOR PURR-RELATED"/>
    <property type="match status" value="1"/>
</dbReference>
<keyword evidence="2" id="KW-0238">DNA-binding</keyword>